<dbReference type="EMBL" id="MU268143">
    <property type="protein sequence ID" value="KAH7905682.1"/>
    <property type="molecule type" value="Genomic_DNA"/>
</dbReference>
<evidence type="ECO:0000313" key="2">
    <source>
        <dbReference type="Proteomes" id="UP000790377"/>
    </source>
</evidence>
<sequence length="195" mass="21958">LYLNGLVGPNGGNGCRVYCGCRGRHKPGAGGHYYLTLLKPNNYTHPGSDFPDLDIADLPPTSSGNYSENLQLVMQSQTQAQYEQRRLQTGISKPTIFLGFEPAHILGIPKVFGSDIMHLSAINIADEHIPLWRGSFKCDNKNTWDWETRQSCCRSSIISSRLLRLPPLQWVQGLGREVLIYFAQISVIKELRWDK</sequence>
<feature type="non-terminal residue" evidence="1">
    <location>
        <position position="1"/>
    </location>
</feature>
<accession>A0ACB7ZXS6</accession>
<organism evidence="1 2">
    <name type="scientific">Hygrophoropsis aurantiaca</name>
    <dbReference type="NCBI Taxonomy" id="72124"/>
    <lineage>
        <taxon>Eukaryota</taxon>
        <taxon>Fungi</taxon>
        <taxon>Dikarya</taxon>
        <taxon>Basidiomycota</taxon>
        <taxon>Agaricomycotina</taxon>
        <taxon>Agaricomycetes</taxon>
        <taxon>Agaricomycetidae</taxon>
        <taxon>Boletales</taxon>
        <taxon>Coniophorineae</taxon>
        <taxon>Hygrophoropsidaceae</taxon>
        <taxon>Hygrophoropsis</taxon>
    </lineage>
</organism>
<gene>
    <name evidence="1" type="ORF">BJ138DRAFT_1017395</name>
</gene>
<name>A0ACB7ZXS6_9AGAM</name>
<dbReference type="Proteomes" id="UP000790377">
    <property type="component" value="Unassembled WGS sequence"/>
</dbReference>
<keyword evidence="2" id="KW-1185">Reference proteome</keyword>
<comment type="caution">
    <text evidence="1">The sequence shown here is derived from an EMBL/GenBank/DDBJ whole genome shotgun (WGS) entry which is preliminary data.</text>
</comment>
<proteinExistence type="predicted"/>
<evidence type="ECO:0000313" key="1">
    <source>
        <dbReference type="EMBL" id="KAH7905682.1"/>
    </source>
</evidence>
<protein>
    <submittedName>
        <fullName evidence="1">Uncharacterized protein</fullName>
    </submittedName>
</protein>
<reference evidence="1" key="1">
    <citation type="journal article" date="2021" name="New Phytol.">
        <title>Evolutionary innovations through gain and loss of genes in the ectomycorrhizal Boletales.</title>
        <authorList>
            <person name="Wu G."/>
            <person name="Miyauchi S."/>
            <person name="Morin E."/>
            <person name="Kuo A."/>
            <person name="Drula E."/>
            <person name="Varga T."/>
            <person name="Kohler A."/>
            <person name="Feng B."/>
            <person name="Cao Y."/>
            <person name="Lipzen A."/>
            <person name="Daum C."/>
            <person name="Hundley H."/>
            <person name="Pangilinan J."/>
            <person name="Johnson J."/>
            <person name="Barry K."/>
            <person name="LaButti K."/>
            <person name="Ng V."/>
            <person name="Ahrendt S."/>
            <person name="Min B."/>
            <person name="Choi I.G."/>
            <person name="Park H."/>
            <person name="Plett J.M."/>
            <person name="Magnuson J."/>
            <person name="Spatafora J.W."/>
            <person name="Nagy L.G."/>
            <person name="Henrissat B."/>
            <person name="Grigoriev I.V."/>
            <person name="Yang Z.L."/>
            <person name="Xu J."/>
            <person name="Martin F.M."/>
        </authorList>
    </citation>
    <scope>NUCLEOTIDE SEQUENCE</scope>
    <source>
        <strain evidence="1">ATCC 28755</strain>
    </source>
</reference>